<dbReference type="PROSITE" id="PS00626">
    <property type="entry name" value="RCC1_2"/>
    <property type="match status" value="1"/>
</dbReference>
<dbReference type="GO" id="GO:0016197">
    <property type="term" value="P:endosomal transport"/>
    <property type="evidence" value="ECO:0007669"/>
    <property type="project" value="TreeGrafter"/>
</dbReference>
<dbReference type="InterPro" id="IPR009091">
    <property type="entry name" value="RCC1/BLIP-II"/>
</dbReference>
<evidence type="ECO:0000259" key="4">
    <source>
        <dbReference type="PROSITE" id="PS51205"/>
    </source>
</evidence>
<dbReference type="InterPro" id="IPR037191">
    <property type="entry name" value="VPS9_dom_sf"/>
</dbReference>
<dbReference type="InterPro" id="IPR000408">
    <property type="entry name" value="Reg_chr_condens"/>
</dbReference>
<dbReference type="SUPFAM" id="SSF109993">
    <property type="entry name" value="VPS9 domain"/>
    <property type="match status" value="1"/>
</dbReference>
<dbReference type="Gene3D" id="2.130.10.30">
    <property type="entry name" value="Regulator of chromosome condensation 1/beta-lactamase-inhibitor protein II"/>
    <property type="match status" value="2"/>
</dbReference>
<sequence>MRLVFTSWETGCKEIYTKGWKILADSIVSTSRDVVIYHGDILALEDGTVYIYTPSGTKKPYLTETSFSSSRFISFHAAYGKLFLVSEEGRLFGCGHTNYGECGVISPDPIKSLREIELVAPLAICPHGSSVTITESLKVRLVQASASEVCVIDFHGQLWNYGGGKLEFDSLGRVQVRSLQLASRRKVLQLCAGRKHFVCLAVPLIDGKKDTDVENSPTLGIQRSNKCEKCREEYELRLSTLMYMADQENELPISFVSCGKELPMKASFTIQNACLLLDTDNSHSEHQTLPRCSSSRPTSVKPSKRTSFVEYEMTEMKNVNIWDGLGKNSTFVSIENLPDMYYMQNTNTKDLPNYIVHNVSPSKLDGRVSLIESQDDPNLLPEIWTWGANENGQLGHGDLAMRRVPFKIVDSSSMYCIKVAAGDDHTIALTGTGKLYVWGSNSDGQLKQANLSHVTKPTLFKVGNHSFVLDAFASGSQTGIIVGGAANFATLYLCGSNTTEKSPQSLSLPKEIGWPGWILIADKNLAVGVHESISEIDEHLLRVFIFFRYTEFVQRISQMCQKMHERSYTVNNSPLSKLLNKLTLSSVRYSTQMFRLMKMVRDNLCETGRLSIGKLLKTHIKKYFMNALFQFHADFVECLAYGCFTELDIGEELDEEVNKMCLYYDIGGNNQGIRLRQLFQLVFNYPCKLVDLKAAGIDNNLEVSGSTQNILPSRDDIFLAEWKSYWISVKYQLDHLGTIADNTYHFWKCAPTHARSLKQAARLLLWKAENKQLETAGVINVYGNSTWTTVRRGWLTVAVFNDAVAVIERQEVIVLNFPLVWIEVNEEEGNECLVRVFGPENKFHIRFTNIECKNVFLHAMRQWKHFDQRYTTDDILKRCATELPERRRGYYKFSSHHPDFGNCTYDGYWLYGKPHGRGHLVHMDKWEYRGHFADGRLEGFGKMSIVIGGNSHKVNTYFGAKEEGTSEVDIYTGFWRNGCLDGLAHITFSNGDTYEGYMQKGLRHGYGVFHASKGDQTEIYFGGWQAGMRSGYGVSTSNKERYLGMWKNDSRHGKGTLIGIEGVYQEGQFDSNRLVRGRLMLSAADGYSGVAFEGDFEKAGIACGKGTLYLNQFDRVEGRMTGDIINGEVKINNATYWREKPVLLTSFSLDNDVPPTEIQWTTDAELKWKELFQSFLVYDLGIPVHIANAADVSEVADDACRVAVWNSLASSMVKIRLGMNKEEIKITFDENLEKIPQYTLQWSNKYYEMVQQYWNLALRHKYHPLRRLVFGLFEVFTGSYGAFGTHRAVCRQAVCELRSIHSRIYSVMRLLFSNLPRTFEMFAPIPCIDNNLGSENIDPDSQLAEDKSITKRSEEVMSFRISLLYPSCNFIVETLFSECYAVIFTLYSVNCADLDRRYWERVIYLNAFTDVKLLAYLELNRDLWPVNTENVDDLDMSLIRTTARKKFYKSAIQALQKISSHSNPMSKLAALADTFMEIGMCVSQFAPAGNSHVWTTDDLLPAFVYVTVRAQLQHLGAEIRLIEDFTPQLQGSGQIELMFTTLRASYLQICSDKNSP</sequence>
<name>A0A1S0UM94_LOALO</name>
<evidence type="ECO:0000256" key="3">
    <source>
        <dbReference type="PROSITE-ProRule" id="PRU00235"/>
    </source>
</evidence>
<dbReference type="GO" id="GO:0016301">
    <property type="term" value="F:kinase activity"/>
    <property type="evidence" value="ECO:0007669"/>
    <property type="project" value="UniProtKB-KW"/>
</dbReference>
<feature type="repeat" description="RCC1" evidence="3">
    <location>
        <begin position="433"/>
        <end position="485"/>
    </location>
</feature>
<keyword evidence="5" id="KW-0418">Kinase</keyword>
<dbReference type="Gene3D" id="2.20.110.10">
    <property type="entry name" value="Histone H3 K4-specific methyltransferase SET7/9 N-terminal domain"/>
    <property type="match status" value="1"/>
</dbReference>
<dbReference type="SUPFAM" id="SSF82185">
    <property type="entry name" value="Histone H3 K4-specific methyltransferase SET7/9 N-terminal domain"/>
    <property type="match status" value="2"/>
</dbReference>
<evidence type="ECO:0000313" key="5">
    <source>
        <dbReference type="EMBL" id="EJD76611.1"/>
    </source>
</evidence>
<organism evidence="5">
    <name type="scientific">Loa loa</name>
    <name type="common">Eye worm</name>
    <name type="synonym">Filaria loa</name>
    <dbReference type="NCBI Taxonomy" id="7209"/>
    <lineage>
        <taxon>Eukaryota</taxon>
        <taxon>Metazoa</taxon>
        <taxon>Ecdysozoa</taxon>
        <taxon>Nematoda</taxon>
        <taxon>Chromadorea</taxon>
        <taxon>Rhabditida</taxon>
        <taxon>Spirurina</taxon>
        <taxon>Spiruromorpha</taxon>
        <taxon>Filarioidea</taxon>
        <taxon>Onchocercidae</taxon>
        <taxon>Loa</taxon>
    </lineage>
</organism>
<reference evidence="5" key="1">
    <citation type="submission" date="2012-04" db="EMBL/GenBank/DDBJ databases">
        <title>The Genome Sequence of Loa loa.</title>
        <authorList>
            <consortium name="The Broad Institute Genome Sequencing Platform"/>
            <consortium name="Broad Institute Genome Sequencing Center for Infectious Disease"/>
            <person name="Nutman T.B."/>
            <person name="Fink D.L."/>
            <person name="Russ C."/>
            <person name="Young S."/>
            <person name="Zeng Q."/>
            <person name="Gargeya S."/>
            <person name="Alvarado L."/>
            <person name="Berlin A."/>
            <person name="Chapman S.B."/>
            <person name="Chen Z."/>
            <person name="Freedman E."/>
            <person name="Gellesch M."/>
            <person name="Goldberg J."/>
            <person name="Griggs A."/>
            <person name="Gujja S."/>
            <person name="Heilman E.R."/>
            <person name="Heiman D."/>
            <person name="Howarth C."/>
            <person name="Mehta T."/>
            <person name="Neiman D."/>
            <person name="Pearson M."/>
            <person name="Roberts A."/>
            <person name="Saif S."/>
            <person name="Shea T."/>
            <person name="Shenoy N."/>
            <person name="Sisk P."/>
            <person name="Stolte C."/>
            <person name="Sykes S."/>
            <person name="White J."/>
            <person name="Yandava C."/>
            <person name="Haas B."/>
            <person name="Henn M.R."/>
            <person name="Nusbaum C."/>
            <person name="Birren B."/>
        </authorList>
    </citation>
    <scope>NUCLEOTIDE SEQUENCE [LARGE SCALE GENOMIC DNA]</scope>
</reference>
<dbReference type="Pfam" id="PF02493">
    <property type="entry name" value="MORN"/>
    <property type="match status" value="6"/>
</dbReference>
<feature type="domain" description="VPS9" evidence="4">
    <location>
        <begin position="1407"/>
        <end position="1556"/>
    </location>
</feature>
<dbReference type="GO" id="GO:0031267">
    <property type="term" value="F:small GTPase binding"/>
    <property type="evidence" value="ECO:0007669"/>
    <property type="project" value="TreeGrafter"/>
</dbReference>
<dbReference type="GeneID" id="9944841"/>
<dbReference type="CTD" id="9944841"/>
<keyword evidence="1" id="KW-0344">Guanine-nucleotide releasing factor</keyword>
<gene>
    <name evidence="5" type="ORF">LOAG_16487</name>
</gene>
<evidence type="ECO:0000256" key="1">
    <source>
        <dbReference type="ARBA" id="ARBA00022658"/>
    </source>
</evidence>
<proteinExistence type="predicted"/>
<dbReference type="GO" id="GO:0005737">
    <property type="term" value="C:cytoplasm"/>
    <property type="evidence" value="ECO:0007669"/>
    <property type="project" value="TreeGrafter"/>
</dbReference>
<dbReference type="PANTHER" id="PTHR46089">
    <property type="entry name" value="ALSIN HOMOLOG"/>
    <property type="match status" value="1"/>
</dbReference>
<dbReference type="Gene3D" id="1.20.1050.80">
    <property type="entry name" value="VPS9 domain"/>
    <property type="match status" value="1"/>
</dbReference>
<dbReference type="InterPro" id="IPR059093">
    <property type="entry name" value="HA_Alsin"/>
</dbReference>
<dbReference type="KEGG" id="loa:LOAG_16487"/>
<dbReference type="InterPro" id="IPR051984">
    <property type="entry name" value="Alsin"/>
</dbReference>
<protein>
    <submittedName>
        <fullName evidence="5">Kinase domain-containing protein</fullName>
    </submittedName>
</protein>
<feature type="repeat" description="RCC1" evidence="3">
    <location>
        <begin position="381"/>
        <end position="432"/>
    </location>
</feature>
<dbReference type="InterPro" id="IPR003409">
    <property type="entry name" value="MORN"/>
</dbReference>
<dbReference type="Pfam" id="PF00415">
    <property type="entry name" value="RCC1"/>
    <property type="match status" value="1"/>
</dbReference>
<dbReference type="RefSeq" id="XP_020307399.1">
    <property type="nucleotide sequence ID" value="XM_020449139.1"/>
</dbReference>
<dbReference type="PROSITE" id="PS51205">
    <property type="entry name" value="VPS9"/>
    <property type="match status" value="1"/>
</dbReference>
<dbReference type="SMART" id="SM00698">
    <property type="entry name" value="MORN"/>
    <property type="match status" value="5"/>
</dbReference>
<dbReference type="Pfam" id="PF26202">
    <property type="entry name" value="HA_Alsin"/>
    <property type="match status" value="1"/>
</dbReference>
<dbReference type="EMBL" id="JH712070">
    <property type="protein sequence ID" value="EJD76611.1"/>
    <property type="molecule type" value="Genomic_DNA"/>
</dbReference>
<dbReference type="InterPro" id="IPR003123">
    <property type="entry name" value="VPS9"/>
</dbReference>
<dbReference type="InParanoid" id="A0A1S0UM94"/>
<dbReference type="OMA" id="CYLTGQH"/>
<dbReference type="GO" id="GO:0005085">
    <property type="term" value="F:guanyl-nucleotide exchange factor activity"/>
    <property type="evidence" value="ECO:0007669"/>
    <property type="project" value="UniProtKB-KW"/>
</dbReference>
<keyword evidence="2" id="KW-0677">Repeat</keyword>
<dbReference type="SUPFAM" id="SSF50985">
    <property type="entry name" value="RCC1/BLIP-II"/>
    <property type="match status" value="2"/>
</dbReference>
<keyword evidence="5" id="KW-0808">Transferase</keyword>
<dbReference type="PANTHER" id="PTHR46089:SF2">
    <property type="entry name" value="ALSIN HOMOLOG"/>
    <property type="match status" value="1"/>
</dbReference>
<evidence type="ECO:0000256" key="2">
    <source>
        <dbReference type="ARBA" id="ARBA00022737"/>
    </source>
</evidence>
<dbReference type="PROSITE" id="PS50012">
    <property type="entry name" value="RCC1_3"/>
    <property type="match status" value="2"/>
</dbReference>
<dbReference type="Pfam" id="PF02204">
    <property type="entry name" value="VPS9"/>
    <property type="match status" value="1"/>
</dbReference>
<accession>A0A1S0UM94</accession>
<dbReference type="OrthoDB" id="48314at2759"/>